<dbReference type="PATRIC" id="fig|1359163.3.peg.250"/>
<dbReference type="SUPFAM" id="SSF89447">
    <property type="entry name" value="AbrB/MazE/MraZ-like"/>
    <property type="match status" value="1"/>
</dbReference>
<name>A0A0F3NLG9_9RICK</name>
<dbReference type="PROSITE" id="PS51740">
    <property type="entry name" value="SPOVT_ABRB"/>
    <property type="match status" value="2"/>
</dbReference>
<dbReference type="InterPro" id="IPR007159">
    <property type="entry name" value="SpoVT-AbrB_dom"/>
</dbReference>
<evidence type="ECO:0000256" key="3">
    <source>
        <dbReference type="ARBA" id="ARBA00022737"/>
    </source>
</evidence>
<comment type="subcellular location">
    <subcellularLocation>
        <location evidence="7">Cytoplasm</location>
        <location evidence="7">Nucleoid</location>
    </subcellularLocation>
</comment>
<dbReference type="GO" id="GO:2000143">
    <property type="term" value="P:negative regulation of DNA-templated transcription initiation"/>
    <property type="evidence" value="ECO:0007669"/>
    <property type="project" value="TreeGrafter"/>
</dbReference>
<dbReference type="GO" id="GO:0005737">
    <property type="term" value="C:cytoplasm"/>
    <property type="evidence" value="ECO:0007669"/>
    <property type="project" value="UniProtKB-UniRule"/>
</dbReference>
<evidence type="ECO:0000256" key="6">
    <source>
        <dbReference type="ARBA" id="ARBA00023163"/>
    </source>
</evidence>
<dbReference type="Gene3D" id="3.40.1550.20">
    <property type="entry name" value="Transcriptional regulator MraZ domain"/>
    <property type="match status" value="1"/>
</dbReference>
<dbReference type="PANTHER" id="PTHR34701">
    <property type="entry name" value="TRANSCRIPTIONAL REGULATOR MRAZ"/>
    <property type="match status" value="1"/>
</dbReference>
<dbReference type="CDD" id="cd16320">
    <property type="entry name" value="MraZ_N"/>
    <property type="match status" value="1"/>
</dbReference>
<dbReference type="OrthoDB" id="9807753at2"/>
<keyword evidence="5 7" id="KW-0238">DNA-binding</keyword>
<reference evidence="9 10" key="1">
    <citation type="submission" date="2015-02" db="EMBL/GenBank/DDBJ databases">
        <title>Genome Sequencing of Rickettsiales.</title>
        <authorList>
            <person name="Daugherty S.C."/>
            <person name="Su Q."/>
            <person name="Abolude K."/>
            <person name="Beier-Sexton M."/>
            <person name="Carlyon J.A."/>
            <person name="Carter R."/>
            <person name="Day N.P."/>
            <person name="Dumler S.J."/>
            <person name="Dyachenko V."/>
            <person name="Godinez A."/>
            <person name="Kurtti T.J."/>
            <person name="Lichay M."/>
            <person name="Mullins K.E."/>
            <person name="Ott S."/>
            <person name="Pappas-Brown V."/>
            <person name="Paris D.H."/>
            <person name="Patel P."/>
            <person name="Richards A.L."/>
            <person name="Sadzewicz L."/>
            <person name="Sears K."/>
            <person name="Seidman D."/>
            <person name="Sengamalay N."/>
            <person name="Stenos J."/>
            <person name="Tallon L.J."/>
            <person name="Vincent G."/>
            <person name="Fraser C.M."/>
            <person name="Munderloh U."/>
            <person name="Dunning-Hotopp J.C."/>
        </authorList>
    </citation>
    <scope>NUCLEOTIDE SEQUENCE [LARGE SCALE GENOMIC DNA]</scope>
    <source>
        <strain evidence="9 10">RAC413</strain>
    </source>
</reference>
<dbReference type="GO" id="GO:0000976">
    <property type="term" value="F:transcription cis-regulatory region binding"/>
    <property type="evidence" value="ECO:0007669"/>
    <property type="project" value="TreeGrafter"/>
</dbReference>
<dbReference type="InterPro" id="IPR038619">
    <property type="entry name" value="MraZ_sf"/>
</dbReference>
<evidence type="ECO:0000313" key="10">
    <source>
        <dbReference type="Proteomes" id="UP000033562"/>
    </source>
</evidence>
<protein>
    <recommendedName>
        <fullName evidence="1 7">Transcriptional regulator MraZ</fullName>
    </recommendedName>
</protein>
<gene>
    <name evidence="7" type="primary">mraZ</name>
    <name evidence="9" type="ORF">NLO413_0260</name>
</gene>
<comment type="similarity">
    <text evidence="7">Belongs to the MraZ family.</text>
</comment>
<dbReference type="EMBL" id="LANX01000001">
    <property type="protein sequence ID" value="KJV68890.1"/>
    <property type="molecule type" value="Genomic_DNA"/>
</dbReference>
<evidence type="ECO:0000256" key="1">
    <source>
        <dbReference type="ARBA" id="ARBA00013860"/>
    </source>
</evidence>
<keyword evidence="10" id="KW-1185">Reference proteome</keyword>
<dbReference type="GO" id="GO:0003700">
    <property type="term" value="F:DNA-binding transcription factor activity"/>
    <property type="evidence" value="ECO:0007669"/>
    <property type="project" value="UniProtKB-UniRule"/>
</dbReference>
<evidence type="ECO:0000313" key="9">
    <source>
        <dbReference type="EMBL" id="KJV68890.1"/>
    </source>
</evidence>
<dbReference type="InterPro" id="IPR037914">
    <property type="entry name" value="SpoVT-AbrB_sf"/>
</dbReference>
<comment type="caution">
    <text evidence="9">The sequence shown here is derived from an EMBL/GenBank/DDBJ whole genome shotgun (WGS) entry which is preliminary data.</text>
</comment>
<sequence>MKLFLSTYYNKVDLKGRVSIPASFRLVLENENSVLSGLILNKSYLNDCIEGSSIKRMEMLNVSIEKMNILPEIQDALFTFLLGNSVNVSFDPDGRVIIPKKLLSEVGIKDQAIFVGKGRIFEIWNPDKFEKYKEKMIKIVESEKDKIFLNKW</sequence>
<dbReference type="STRING" id="1359163.NLO413_0260"/>
<dbReference type="InterPro" id="IPR020603">
    <property type="entry name" value="MraZ_dom"/>
</dbReference>
<dbReference type="InterPro" id="IPR035644">
    <property type="entry name" value="MraZ_C"/>
</dbReference>
<keyword evidence="2 7" id="KW-0963">Cytoplasm</keyword>
<dbReference type="InterPro" id="IPR003444">
    <property type="entry name" value="MraZ"/>
</dbReference>
<feature type="domain" description="SpoVT-AbrB" evidence="8">
    <location>
        <begin position="85"/>
        <end position="128"/>
    </location>
</feature>
<dbReference type="AlphaFoldDB" id="A0A0F3NLG9"/>
<dbReference type="Pfam" id="PF02381">
    <property type="entry name" value="MraZ"/>
    <property type="match status" value="1"/>
</dbReference>
<feature type="domain" description="SpoVT-AbrB" evidence="8">
    <location>
        <begin position="7"/>
        <end position="56"/>
    </location>
</feature>
<accession>A0A0F3NLG9</accession>
<dbReference type="RefSeq" id="WP_045808725.1">
    <property type="nucleotide sequence ID" value="NZ_LANX01000001.1"/>
</dbReference>
<evidence type="ECO:0000256" key="5">
    <source>
        <dbReference type="ARBA" id="ARBA00023125"/>
    </source>
</evidence>
<dbReference type="CDD" id="cd16321">
    <property type="entry name" value="MraZ_C"/>
    <property type="match status" value="1"/>
</dbReference>
<keyword evidence="4 7" id="KW-0805">Transcription regulation</keyword>
<dbReference type="Proteomes" id="UP000033562">
    <property type="component" value="Unassembled WGS sequence"/>
</dbReference>
<dbReference type="GO" id="GO:0009295">
    <property type="term" value="C:nucleoid"/>
    <property type="evidence" value="ECO:0007669"/>
    <property type="project" value="UniProtKB-SubCell"/>
</dbReference>
<dbReference type="PANTHER" id="PTHR34701:SF1">
    <property type="entry name" value="TRANSCRIPTIONAL REGULATOR MRAZ"/>
    <property type="match status" value="1"/>
</dbReference>
<keyword evidence="3" id="KW-0677">Repeat</keyword>
<proteinExistence type="inferred from homology"/>
<evidence type="ECO:0000259" key="8">
    <source>
        <dbReference type="PROSITE" id="PS51740"/>
    </source>
</evidence>
<evidence type="ECO:0000256" key="7">
    <source>
        <dbReference type="HAMAP-Rule" id="MF_01008"/>
    </source>
</evidence>
<organism evidence="9 10">
    <name type="scientific">Candidatus Neoehrlichia procyonis str. RAC413</name>
    <dbReference type="NCBI Taxonomy" id="1359163"/>
    <lineage>
        <taxon>Bacteria</taxon>
        <taxon>Pseudomonadati</taxon>
        <taxon>Pseudomonadota</taxon>
        <taxon>Alphaproteobacteria</taxon>
        <taxon>Rickettsiales</taxon>
        <taxon>Anaplasmataceae</taxon>
        <taxon>Candidatus Neoehrlichia</taxon>
    </lineage>
</organism>
<evidence type="ECO:0000256" key="4">
    <source>
        <dbReference type="ARBA" id="ARBA00023015"/>
    </source>
</evidence>
<dbReference type="HAMAP" id="MF_01008">
    <property type="entry name" value="MraZ"/>
    <property type="match status" value="1"/>
</dbReference>
<evidence type="ECO:0000256" key="2">
    <source>
        <dbReference type="ARBA" id="ARBA00022490"/>
    </source>
</evidence>
<keyword evidence="6 7" id="KW-0804">Transcription</keyword>
<comment type="subunit">
    <text evidence="7">Forms oligomers.</text>
</comment>
<dbReference type="InterPro" id="IPR035642">
    <property type="entry name" value="MraZ_N"/>
</dbReference>